<dbReference type="PANTHER" id="PTHR47424">
    <property type="entry name" value="REGULATORY PROTEIN GAL4"/>
    <property type="match status" value="1"/>
</dbReference>
<dbReference type="Pfam" id="PF04082">
    <property type="entry name" value="Fungal_trans"/>
    <property type="match status" value="1"/>
</dbReference>
<proteinExistence type="predicted"/>
<gene>
    <name evidence="6" type="ORF">SCUCBS95973_009129</name>
</gene>
<keyword evidence="3" id="KW-0539">Nucleus</keyword>
<dbReference type="InterPro" id="IPR051127">
    <property type="entry name" value="Fungal_SecMet_Regulators"/>
</dbReference>
<dbReference type="SMART" id="SM00906">
    <property type="entry name" value="Fungal_trans"/>
    <property type="match status" value="1"/>
</dbReference>
<reference evidence="6 7" key="1">
    <citation type="submission" date="2024-01" db="EMBL/GenBank/DDBJ databases">
        <authorList>
            <person name="Allen C."/>
            <person name="Tagirdzhanova G."/>
        </authorList>
    </citation>
    <scope>NUCLEOTIDE SEQUENCE [LARGE SCALE GENOMIC DNA]</scope>
</reference>
<evidence type="ECO:0000256" key="3">
    <source>
        <dbReference type="ARBA" id="ARBA00023242"/>
    </source>
</evidence>
<dbReference type="InterPro" id="IPR007219">
    <property type="entry name" value="XnlR_reg_dom"/>
</dbReference>
<dbReference type="EMBL" id="CAWUHB010000092">
    <property type="protein sequence ID" value="CAK7235021.1"/>
    <property type="molecule type" value="Genomic_DNA"/>
</dbReference>
<organism evidence="6 7">
    <name type="scientific">Sporothrix curviconia</name>
    <dbReference type="NCBI Taxonomy" id="1260050"/>
    <lineage>
        <taxon>Eukaryota</taxon>
        <taxon>Fungi</taxon>
        <taxon>Dikarya</taxon>
        <taxon>Ascomycota</taxon>
        <taxon>Pezizomycotina</taxon>
        <taxon>Sordariomycetes</taxon>
        <taxon>Sordariomycetidae</taxon>
        <taxon>Ophiostomatales</taxon>
        <taxon>Ophiostomataceae</taxon>
        <taxon>Sporothrix</taxon>
    </lineage>
</organism>
<comment type="caution">
    <text evidence="6">The sequence shown here is derived from an EMBL/GenBank/DDBJ whole genome shotgun (WGS) entry which is preliminary data.</text>
</comment>
<protein>
    <recommendedName>
        <fullName evidence="5">Xylanolytic transcriptional activator regulatory domain-containing protein</fullName>
    </recommendedName>
</protein>
<evidence type="ECO:0000256" key="2">
    <source>
        <dbReference type="ARBA" id="ARBA00023163"/>
    </source>
</evidence>
<feature type="compositionally biased region" description="Low complexity" evidence="4">
    <location>
        <begin position="27"/>
        <end position="43"/>
    </location>
</feature>
<keyword evidence="7" id="KW-1185">Reference proteome</keyword>
<dbReference type="CDD" id="cd14724">
    <property type="entry name" value="ZIP_Gal4-like_1"/>
    <property type="match status" value="1"/>
</dbReference>
<keyword evidence="2" id="KW-0804">Transcription</keyword>
<evidence type="ECO:0000256" key="1">
    <source>
        <dbReference type="ARBA" id="ARBA00023015"/>
    </source>
</evidence>
<feature type="region of interest" description="Disordered" evidence="4">
    <location>
        <begin position="1"/>
        <end position="67"/>
    </location>
</feature>
<evidence type="ECO:0000259" key="5">
    <source>
        <dbReference type="SMART" id="SM00906"/>
    </source>
</evidence>
<dbReference type="CDD" id="cd12148">
    <property type="entry name" value="fungal_TF_MHR"/>
    <property type="match status" value="1"/>
</dbReference>
<feature type="compositionally biased region" description="Basic and acidic residues" evidence="4">
    <location>
        <begin position="46"/>
        <end position="56"/>
    </location>
</feature>
<feature type="domain" description="Xylanolytic transcriptional activator regulatory" evidence="5">
    <location>
        <begin position="283"/>
        <end position="355"/>
    </location>
</feature>
<evidence type="ECO:0000313" key="7">
    <source>
        <dbReference type="Proteomes" id="UP001642405"/>
    </source>
</evidence>
<dbReference type="Proteomes" id="UP001642405">
    <property type="component" value="Unassembled WGS sequence"/>
</dbReference>
<dbReference type="PANTHER" id="PTHR47424:SF12">
    <property type="entry name" value="TRANSCRIPTION FACTOR ASQA"/>
    <property type="match status" value="1"/>
</dbReference>
<evidence type="ECO:0000313" key="6">
    <source>
        <dbReference type="EMBL" id="CAK7235021.1"/>
    </source>
</evidence>
<name>A0ABP0CUP8_9PEZI</name>
<keyword evidence="1" id="KW-0805">Transcription regulation</keyword>
<evidence type="ECO:0000256" key="4">
    <source>
        <dbReference type="SAM" id="MobiDB-lite"/>
    </source>
</evidence>
<feature type="compositionally biased region" description="Basic and acidic residues" evidence="4">
    <location>
        <begin position="1"/>
        <end position="18"/>
    </location>
</feature>
<sequence length="693" mass="76157">MALRENEKLKQRVRELEAKLASSSSQATTPLSDLASSTSATTPNGHRIDHPPSDHPRHSRASPLTFSSVSKPQWRGIYVDAAHSGQASYYGASSFFYFVGRIGSYLGNVLSQPLADRSMQLRGPSKRFHRDAAATDILDTNGPVANISEHCRFLSRSQEEALLRLFWEGYHCCIPVVDEVDFRRHYASLWDPSRTCRKPSALVDIVLALCLQYGYAYIPAAVKASTDAEPGTPPDDGTSAGRRYYRRSQSLLLADLESPSLATVQSYIFSTTYLCCASFQNMSHIVLAQAIRAAQAIGLHTEPASDLPSGERELRKRIWWVLWMIDAKISSKLGRPFVVDCAQVTATMFTDNKEAAAYNGATLGSYGAITWLTCARQTNLLYRAYMDVFGTLWDTFGAIIHRKGLSCVYNDADAVEECARILWPELHVMKAWAEAVPAELKMPRRGGAAAYCTCVPVEIDDLAPTWLQRQSVCLELAYHNALVDLTRPFITFYSHPGTYTQAAERLATMCVDHAASYTQIMHHAVTESDLMNNWSEYFCMQWNTAITLVGFILAYPIHEATPKARRALDKAIAVFDVYGASFPVSADAAAITRDLVAKADMLAGRASNCTPPVARTAVTSAPASGQTPTALSNDCATPALPVSGTGVNLESDDLSWLDPTQQDGFSQFVDWALPYDASGSFETFFNSGNLSAW</sequence>
<accession>A0ABP0CUP8</accession>